<organism evidence="1 2">
    <name type="scientific">Stenotrophomonas phage A1432</name>
    <dbReference type="NCBI Taxonomy" id="2930315"/>
    <lineage>
        <taxon>Viruses</taxon>
        <taxon>Duplodnaviria</taxon>
        <taxon>Heunggongvirae</taxon>
        <taxon>Uroviricota</taxon>
        <taxon>Caudoviricetes</taxon>
        <taxon>Mesyanzhinovviridae</taxon>
        <taxon>Bradleyvirinae</taxon>
        <taxon>Ghuizhouvirus</taxon>
        <taxon>Ghuizhouvirus A1432</taxon>
    </lineage>
</organism>
<keyword evidence="2" id="KW-1185">Reference proteome</keyword>
<sequence>MLTECSIHDHVGVAEIARMADVGVEFNPIEGDNLCVTLLTESYAQDGDERLGNVLSHKAEESMRLCRRRRLR</sequence>
<evidence type="ECO:0000313" key="1">
    <source>
        <dbReference type="EMBL" id="UTC27962.1"/>
    </source>
</evidence>
<proteinExistence type="predicted"/>
<dbReference type="RefSeq" id="YP_010738417.1">
    <property type="nucleotide sequence ID" value="NC_073027.1"/>
</dbReference>
<dbReference type="EMBL" id="ON005621">
    <property type="protein sequence ID" value="UTC27962.1"/>
    <property type="molecule type" value="Genomic_DNA"/>
</dbReference>
<accession>A0A9E7N405</accession>
<dbReference type="GeneID" id="79585788"/>
<protein>
    <submittedName>
        <fullName evidence="1">Uncharacterized protein</fullName>
    </submittedName>
</protein>
<evidence type="ECO:0000313" key="2">
    <source>
        <dbReference type="Proteomes" id="UP001056518"/>
    </source>
</evidence>
<name>A0A9E7N405_9CAUD</name>
<dbReference type="KEGG" id="vg:79585788"/>
<dbReference type="Proteomes" id="UP001056518">
    <property type="component" value="Segment"/>
</dbReference>
<reference evidence="1" key="1">
    <citation type="submission" date="2022-03" db="EMBL/GenBank/DDBJ databases">
        <authorList>
            <person name="Xu M."/>
        </authorList>
    </citation>
    <scope>NUCLEOTIDE SEQUENCE</scope>
</reference>